<gene>
    <name evidence="2" type="ORF">DF185_12300</name>
</gene>
<protein>
    <submittedName>
        <fullName evidence="2">Uncharacterized protein</fullName>
    </submittedName>
</protein>
<keyword evidence="1" id="KW-1133">Transmembrane helix</keyword>
<sequence>MLNWRILDWKKKLNKRSNTELLALFQESNRINIDPQIYAGNLLFERGYNPTELLRIKNDLKNAIEAAFEKMHGKSYSEIVRENVIRELFYCTMLAVLLTLGYSRQGFLEFDDLFESNIPVYVVLVCISFLRMLFIKRSNQIAIQKYQKSLQEKQELISRIDRELKF</sequence>
<dbReference type="OrthoDB" id="1118279at2"/>
<keyword evidence="1" id="KW-0812">Transmembrane</keyword>
<dbReference type="RefSeq" id="WP_110361053.1">
    <property type="nucleotide sequence ID" value="NZ_QFLI01000005.1"/>
</dbReference>
<dbReference type="Proteomes" id="UP000248079">
    <property type="component" value="Unassembled WGS sequence"/>
</dbReference>
<organism evidence="2 3">
    <name type="scientific">Marinifilum breve</name>
    <dbReference type="NCBI Taxonomy" id="2184082"/>
    <lineage>
        <taxon>Bacteria</taxon>
        <taxon>Pseudomonadati</taxon>
        <taxon>Bacteroidota</taxon>
        <taxon>Bacteroidia</taxon>
        <taxon>Marinilabiliales</taxon>
        <taxon>Marinifilaceae</taxon>
    </lineage>
</organism>
<feature type="transmembrane region" description="Helical" evidence="1">
    <location>
        <begin position="84"/>
        <end position="103"/>
    </location>
</feature>
<feature type="transmembrane region" description="Helical" evidence="1">
    <location>
        <begin position="118"/>
        <end position="135"/>
    </location>
</feature>
<dbReference type="EMBL" id="QFLI01000005">
    <property type="protein sequence ID" value="PXY00686.1"/>
    <property type="molecule type" value="Genomic_DNA"/>
</dbReference>
<comment type="caution">
    <text evidence="2">The sequence shown here is derived from an EMBL/GenBank/DDBJ whole genome shotgun (WGS) entry which is preliminary data.</text>
</comment>
<keyword evidence="3" id="KW-1185">Reference proteome</keyword>
<dbReference type="AlphaFoldDB" id="A0A2V3ZWI5"/>
<keyword evidence="1" id="KW-0472">Membrane</keyword>
<accession>A0A2V3ZWI5</accession>
<reference evidence="2 3" key="1">
    <citation type="submission" date="2018-05" db="EMBL/GenBank/DDBJ databases">
        <title>Marinifilum breve JC075T sp. nov., a marine bacterium isolated from Yongle Blue Hole in the South China Sea.</title>
        <authorList>
            <person name="Fu T."/>
        </authorList>
    </citation>
    <scope>NUCLEOTIDE SEQUENCE [LARGE SCALE GENOMIC DNA]</scope>
    <source>
        <strain evidence="2 3">JC075</strain>
    </source>
</reference>
<name>A0A2V3ZWI5_9BACT</name>
<evidence type="ECO:0000313" key="3">
    <source>
        <dbReference type="Proteomes" id="UP000248079"/>
    </source>
</evidence>
<evidence type="ECO:0000256" key="1">
    <source>
        <dbReference type="SAM" id="Phobius"/>
    </source>
</evidence>
<proteinExistence type="predicted"/>
<evidence type="ECO:0000313" key="2">
    <source>
        <dbReference type="EMBL" id="PXY00686.1"/>
    </source>
</evidence>